<keyword evidence="4" id="KW-1185">Reference proteome</keyword>
<reference evidence="3 4" key="1">
    <citation type="submission" date="2016-08" db="EMBL/GenBank/DDBJ databases">
        <title>Draft genome of Fabibacter sp. strain SK-8.</title>
        <authorList>
            <person name="Wong S.-K."/>
            <person name="Hamasaki K."/>
            <person name="Yoshizawa S."/>
        </authorList>
    </citation>
    <scope>NUCLEOTIDE SEQUENCE [LARGE SCALE GENOMIC DNA]</scope>
    <source>
        <strain evidence="3 4">SK-8</strain>
    </source>
</reference>
<proteinExistence type="predicted"/>
<dbReference type="SUPFAM" id="SSF51730">
    <property type="entry name" value="FAD-linked oxidoreductase"/>
    <property type="match status" value="1"/>
</dbReference>
<dbReference type="STRING" id="1563681.BFP71_08580"/>
<dbReference type="RefSeq" id="WP_069835080.1">
    <property type="nucleotide sequence ID" value="NZ_MDGQ01000005.1"/>
</dbReference>
<organism evidence="3 4">
    <name type="scientific">Roseivirga misakiensis</name>
    <dbReference type="NCBI Taxonomy" id="1563681"/>
    <lineage>
        <taxon>Bacteria</taxon>
        <taxon>Pseudomonadati</taxon>
        <taxon>Bacteroidota</taxon>
        <taxon>Cytophagia</taxon>
        <taxon>Cytophagales</taxon>
        <taxon>Roseivirgaceae</taxon>
        <taxon>Roseivirga</taxon>
    </lineage>
</organism>
<sequence length="392" mass="44385">MELKKFVDFDQIDIAFKAKSDKALKKRHFIFSTMKWPWLVSVGTSLTKFSLSAGLPVKGLVKSTIFDIFCGGESLETCSDACNELEHYGIGAIFDYSVEGEKTETGFDATAEEVLRTIETASKSDVMKFAAFKITGVGAFDLLAKIHAGETLFTEESSAYDRIVKRVERICALASELDVTVLIDAEETWIQKPIDDITIDMMRKYNKEKAVIYYTFQMYCHAMLDNLQSLHKQAVSDGYILGAKLVRGAYMEKERERAEEMGYLDPIQPTKQSTDDDFNAACQYCIEHLNEIGLFAGSHNEESNYRLTLLMDEHNLQPDDQRVYFGQLYGMSDHISFNLAHGNYNVIKYVPYGPLKATIPYLIRRAAENTSVKGQSGRELTLVTKELKRRKS</sequence>
<evidence type="ECO:0000259" key="2">
    <source>
        <dbReference type="Pfam" id="PF01619"/>
    </source>
</evidence>
<name>A0A1E5SKG5_9BACT</name>
<dbReference type="EMBL" id="MDGQ01000005">
    <property type="protein sequence ID" value="OEJ99618.1"/>
    <property type="molecule type" value="Genomic_DNA"/>
</dbReference>
<dbReference type="Pfam" id="PF01619">
    <property type="entry name" value="Pro_dh"/>
    <property type="match status" value="1"/>
</dbReference>
<dbReference type="InterPro" id="IPR002872">
    <property type="entry name" value="Proline_DH_dom"/>
</dbReference>
<gene>
    <name evidence="3" type="ORF">BFP71_08580</name>
</gene>
<dbReference type="AlphaFoldDB" id="A0A1E5SKG5"/>
<dbReference type="Proteomes" id="UP000095552">
    <property type="component" value="Unassembled WGS sequence"/>
</dbReference>
<dbReference type="GO" id="GO:0010133">
    <property type="term" value="P:L-proline catabolic process to L-glutamate"/>
    <property type="evidence" value="ECO:0007669"/>
    <property type="project" value="TreeGrafter"/>
</dbReference>
<accession>A0A1E5SKG5</accession>
<keyword evidence="1" id="KW-0560">Oxidoreductase</keyword>
<dbReference type="PANTHER" id="PTHR13914">
    <property type="entry name" value="PROLINE OXIDASE"/>
    <property type="match status" value="1"/>
</dbReference>
<dbReference type="InterPro" id="IPR029041">
    <property type="entry name" value="FAD-linked_oxidoreductase-like"/>
</dbReference>
<dbReference type="OrthoDB" id="1401444at2"/>
<evidence type="ECO:0000313" key="3">
    <source>
        <dbReference type="EMBL" id="OEJ99618.1"/>
    </source>
</evidence>
<dbReference type="Gene3D" id="3.20.20.220">
    <property type="match status" value="1"/>
</dbReference>
<evidence type="ECO:0000256" key="1">
    <source>
        <dbReference type="ARBA" id="ARBA00023002"/>
    </source>
</evidence>
<evidence type="ECO:0000313" key="4">
    <source>
        <dbReference type="Proteomes" id="UP000095552"/>
    </source>
</evidence>
<feature type="domain" description="Proline dehydrogenase" evidence="2">
    <location>
        <begin position="80"/>
        <end position="376"/>
    </location>
</feature>
<dbReference type="InterPro" id="IPR015659">
    <property type="entry name" value="Proline_oxidase"/>
</dbReference>
<comment type="caution">
    <text evidence="3">The sequence shown here is derived from an EMBL/GenBank/DDBJ whole genome shotgun (WGS) entry which is preliminary data.</text>
</comment>
<dbReference type="PANTHER" id="PTHR13914:SF0">
    <property type="entry name" value="PROLINE DEHYDROGENASE 1, MITOCHONDRIAL"/>
    <property type="match status" value="1"/>
</dbReference>
<dbReference type="GO" id="GO:0071949">
    <property type="term" value="F:FAD binding"/>
    <property type="evidence" value="ECO:0007669"/>
    <property type="project" value="TreeGrafter"/>
</dbReference>
<protein>
    <submittedName>
        <fullName evidence="3">Proline dehydrogenase</fullName>
    </submittedName>
</protein>
<dbReference type="GO" id="GO:0004657">
    <property type="term" value="F:proline dehydrogenase activity"/>
    <property type="evidence" value="ECO:0007669"/>
    <property type="project" value="InterPro"/>
</dbReference>